<keyword evidence="4" id="KW-1185">Reference proteome</keyword>
<dbReference type="GO" id="GO:0031490">
    <property type="term" value="F:chromatin DNA binding"/>
    <property type="evidence" value="ECO:0007669"/>
    <property type="project" value="TreeGrafter"/>
</dbReference>
<dbReference type="InterPro" id="IPR027417">
    <property type="entry name" value="P-loop_NTPase"/>
</dbReference>
<reference evidence="3" key="1">
    <citation type="submission" date="2021-02" db="EMBL/GenBank/DDBJ databases">
        <title>First Annotated Genome of the Yellow-green Alga Tribonema minus.</title>
        <authorList>
            <person name="Mahan K.M."/>
        </authorList>
    </citation>
    <scope>NUCLEOTIDE SEQUENCE</scope>
    <source>
        <strain evidence="3">UTEX B ZZ1240</strain>
    </source>
</reference>
<proteinExistence type="predicted"/>
<feature type="non-terminal residue" evidence="3">
    <location>
        <position position="1"/>
    </location>
</feature>
<feature type="domain" description="Strawberry notch AAA" evidence="2">
    <location>
        <begin position="42"/>
        <end position="367"/>
    </location>
</feature>
<dbReference type="GO" id="GO:0016787">
    <property type="term" value="F:hydrolase activity"/>
    <property type="evidence" value="ECO:0007669"/>
    <property type="project" value="UniProtKB-KW"/>
</dbReference>
<dbReference type="OrthoDB" id="421838at2759"/>
<organism evidence="3 4">
    <name type="scientific">Tribonema minus</name>
    <dbReference type="NCBI Taxonomy" id="303371"/>
    <lineage>
        <taxon>Eukaryota</taxon>
        <taxon>Sar</taxon>
        <taxon>Stramenopiles</taxon>
        <taxon>Ochrophyta</taxon>
        <taxon>PX clade</taxon>
        <taxon>Xanthophyceae</taxon>
        <taxon>Tribonematales</taxon>
        <taxon>Tribonemataceae</taxon>
        <taxon>Tribonema</taxon>
    </lineage>
</organism>
<gene>
    <name evidence="3" type="ORF">JKP88DRAFT_205498</name>
</gene>
<keyword evidence="3" id="KW-0378">Hydrolase</keyword>
<dbReference type="SUPFAM" id="SSF52540">
    <property type="entry name" value="P-loop containing nucleoside triphosphate hydrolases"/>
    <property type="match status" value="1"/>
</dbReference>
<protein>
    <submittedName>
        <fullName evidence="3">P-loop containing NTP hydrolase pore-1-domain-containing protein</fullName>
    </submittedName>
</protein>
<evidence type="ECO:0000313" key="3">
    <source>
        <dbReference type="EMBL" id="KAG5190489.1"/>
    </source>
</evidence>
<dbReference type="PANTHER" id="PTHR12706">
    <property type="entry name" value="STRAWBERRY NOTCH-RELATED"/>
    <property type="match status" value="1"/>
</dbReference>
<dbReference type="Pfam" id="PF13872">
    <property type="entry name" value="AAA_34"/>
    <property type="match status" value="1"/>
</dbReference>
<evidence type="ECO:0000313" key="4">
    <source>
        <dbReference type="Proteomes" id="UP000664859"/>
    </source>
</evidence>
<dbReference type="PANTHER" id="PTHR12706:SF30">
    <property type="entry name" value="PROTEIN STRAWBERRY NOTCH-RELATED"/>
    <property type="match status" value="1"/>
</dbReference>
<dbReference type="GO" id="GO:0006355">
    <property type="term" value="P:regulation of DNA-templated transcription"/>
    <property type="evidence" value="ECO:0007669"/>
    <property type="project" value="InterPro"/>
</dbReference>
<dbReference type="Proteomes" id="UP000664859">
    <property type="component" value="Unassembled WGS sequence"/>
</dbReference>
<name>A0A835ZH69_9STRA</name>
<dbReference type="GO" id="GO:0005634">
    <property type="term" value="C:nucleus"/>
    <property type="evidence" value="ECO:0007669"/>
    <property type="project" value="TreeGrafter"/>
</dbReference>
<dbReference type="GO" id="GO:0042393">
    <property type="term" value="F:histone binding"/>
    <property type="evidence" value="ECO:0007669"/>
    <property type="project" value="TreeGrafter"/>
</dbReference>
<evidence type="ECO:0000259" key="2">
    <source>
        <dbReference type="Pfam" id="PF13872"/>
    </source>
</evidence>
<dbReference type="AlphaFoldDB" id="A0A835ZH69"/>
<dbReference type="InterPro" id="IPR026741">
    <property type="entry name" value="SNO"/>
</dbReference>
<dbReference type="EMBL" id="JAFCMP010000034">
    <property type="protein sequence ID" value="KAG5190489.1"/>
    <property type="molecule type" value="Genomic_DNA"/>
</dbReference>
<accession>A0A835ZH69</accession>
<feature type="region of interest" description="Disordered" evidence="1">
    <location>
        <begin position="1"/>
        <end position="21"/>
    </location>
</feature>
<comment type="caution">
    <text evidence="3">The sequence shown here is derived from an EMBL/GenBank/DDBJ whole genome shotgun (WGS) entry which is preliminary data.</text>
</comment>
<dbReference type="InterPro" id="IPR039187">
    <property type="entry name" value="SNO_AAA"/>
</dbReference>
<evidence type="ECO:0000256" key="1">
    <source>
        <dbReference type="SAM" id="MobiDB-lite"/>
    </source>
</evidence>
<sequence length="498" mass="53409">MPESPGPPPAADQHEDAADLEEDIDDVSFCDYKPVKLAYGRPHPDATVESATMAAVMPPDIWYTPALLSLEGPADVIGSGKLSGLQLESVVYAAQRHETYLPDGVSRGGFFLGDGAGVGKGRQLAAMILENTLRGRNKHIWISVGADLALDARRDLDDIGAGPRRRRLVGPPRTRGAYIPSYPLQKAPYGNLRFGHGVMFLTYSTLVAKRPGGARGRATSRLEQLIAWAGGAAFDGCLLLDECHRAKNFYSGAGNGPSSQSGRAVVELQARLPNARVVYCSATGASEPRNLGYMTRLGLWGQGTPFPSGFEQLLGTVDGHGVGAMEMMAMHLKQSGAFLCRTLSFAGCGFELPMCDDVTPGALAVYDRAAALWQRLRREVAASLDERGRLLRLPNPAGPGLPDLIRRTESAQRVWRYFWGAHQRFFRDLCIASKVPAAIAIARAALDAGQACVIGLQSTGEAGTLAALAEAQSETLPDTFSAPHHTLRRVVKKCLPLP</sequence>
<feature type="compositionally biased region" description="Pro residues" evidence="1">
    <location>
        <begin position="1"/>
        <end position="10"/>
    </location>
</feature>